<keyword evidence="5" id="KW-0833">Ubl conjugation pathway</keyword>
<dbReference type="PROSITE" id="PS51873">
    <property type="entry name" value="TRIAD"/>
    <property type="match status" value="1"/>
</dbReference>
<comment type="caution">
    <text evidence="8">The sequence shown here is derived from an EMBL/GenBank/DDBJ whole genome shotgun (WGS) entry which is preliminary data.</text>
</comment>
<dbReference type="GO" id="GO:0016567">
    <property type="term" value="P:protein ubiquitination"/>
    <property type="evidence" value="ECO:0007669"/>
    <property type="project" value="InterPro"/>
</dbReference>
<protein>
    <submittedName>
        <fullName evidence="8">Ari-2 protein</fullName>
    </submittedName>
</protein>
<evidence type="ECO:0000256" key="1">
    <source>
        <dbReference type="ARBA" id="ARBA00022679"/>
    </source>
</evidence>
<gene>
    <name evidence="8" type="primary">ari-2</name>
    <name evidence="8" type="ORF">SNAT2548_LOCUS22325</name>
</gene>
<dbReference type="Pfam" id="PF22191">
    <property type="entry name" value="IBR_1"/>
    <property type="match status" value="1"/>
</dbReference>
<reference evidence="8" key="1">
    <citation type="submission" date="2021-02" db="EMBL/GenBank/DDBJ databases">
        <authorList>
            <person name="Dougan E. K."/>
            <person name="Rhodes N."/>
            <person name="Thang M."/>
            <person name="Chan C."/>
        </authorList>
    </citation>
    <scope>NUCLEOTIDE SEQUENCE</scope>
</reference>
<keyword evidence="3" id="KW-0677">Repeat</keyword>
<evidence type="ECO:0000313" key="8">
    <source>
        <dbReference type="EMBL" id="CAE7410479.1"/>
    </source>
</evidence>
<dbReference type="SUPFAM" id="SSF57850">
    <property type="entry name" value="RING/U-box"/>
    <property type="match status" value="1"/>
</dbReference>
<evidence type="ECO:0000256" key="5">
    <source>
        <dbReference type="ARBA" id="ARBA00022786"/>
    </source>
</evidence>
<dbReference type="GO" id="GO:0004842">
    <property type="term" value="F:ubiquitin-protein transferase activity"/>
    <property type="evidence" value="ECO:0007669"/>
    <property type="project" value="InterPro"/>
</dbReference>
<dbReference type="EMBL" id="CAJNDS010002284">
    <property type="protein sequence ID" value="CAE7410479.1"/>
    <property type="molecule type" value="Genomic_DNA"/>
</dbReference>
<evidence type="ECO:0000256" key="4">
    <source>
        <dbReference type="ARBA" id="ARBA00022771"/>
    </source>
</evidence>
<dbReference type="InterPro" id="IPR044066">
    <property type="entry name" value="TRIAD_supradom"/>
</dbReference>
<keyword evidence="1" id="KW-0808">Transferase</keyword>
<evidence type="ECO:0000313" key="9">
    <source>
        <dbReference type="Proteomes" id="UP000604046"/>
    </source>
</evidence>
<sequence>MMRGSEGFGLRNLVRGQLVGCRERWQLEVSCPEPGCLVLQVEEARALAEAIDGSSLWPCLGEEEVTRCPLCGAAGPVYANRACGHGACEGCWLADLEDKLRWGRENAAMDIPCVHKGCSEGCFETLGLFESPLLEEVGLFVREAKRKVQELSPWCARGPPAAAGPLCPECGRRSLALLHCSCDLVACTSCWQGFVQQQLARCQESFQLNHLSPLGWHPWRPGCSCQEDLLELLAPSLAALFAEHALRVQREKRELRRLAPYAVPRKVADGPAPPCPICGEVCLALLHPPGCEEGHMACAACWAKWAEEQIESCRRGNHFPSRCLWPNCEANVRQEDRLWHLVKGSPQLTQLVADLDRRHRLQQSHLYPPEVQVDCPQPLCVGLGYLGFDTVMCFICEHQWDAFTGVVESAETEVPDEEVAEAAVAGVRVKRCPNCHEYIEKNGGCDHMTCRCRHEFAWTTLKPWRRAGGGAGT</sequence>
<evidence type="ECO:0000256" key="6">
    <source>
        <dbReference type="ARBA" id="ARBA00022833"/>
    </source>
</evidence>
<organism evidence="8 9">
    <name type="scientific">Symbiodinium natans</name>
    <dbReference type="NCBI Taxonomy" id="878477"/>
    <lineage>
        <taxon>Eukaryota</taxon>
        <taxon>Sar</taxon>
        <taxon>Alveolata</taxon>
        <taxon>Dinophyceae</taxon>
        <taxon>Suessiales</taxon>
        <taxon>Symbiodiniaceae</taxon>
        <taxon>Symbiodinium</taxon>
    </lineage>
</organism>
<dbReference type="OrthoDB" id="2135133at2759"/>
<evidence type="ECO:0000259" key="7">
    <source>
        <dbReference type="PROSITE" id="PS51873"/>
    </source>
</evidence>
<keyword evidence="9" id="KW-1185">Reference proteome</keyword>
<name>A0A812QY75_9DINO</name>
<dbReference type="PANTHER" id="PTHR11685">
    <property type="entry name" value="RBR FAMILY RING FINGER AND IBR DOMAIN-CONTAINING"/>
    <property type="match status" value="1"/>
</dbReference>
<keyword evidence="4" id="KW-0863">Zinc-finger</keyword>
<keyword evidence="2" id="KW-0479">Metal-binding</keyword>
<dbReference type="Proteomes" id="UP000604046">
    <property type="component" value="Unassembled WGS sequence"/>
</dbReference>
<accession>A0A812QY75</accession>
<proteinExistence type="predicted"/>
<dbReference type="InterPro" id="IPR031127">
    <property type="entry name" value="E3_UB_ligase_RBR"/>
</dbReference>
<evidence type="ECO:0000256" key="3">
    <source>
        <dbReference type="ARBA" id="ARBA00022737"/>
    </source>
</evidence>
<dbReference type="Gene3D" id="1.20.120.1750">
    <property type="match status" value="1"/>
</dbReference>
<dbReference type="AlphaFoldDB" id="A0A812QY75"/>
<dbReference type="GO" id="GO:0008270">
    <property type="term" value="F:zinc ion binding"/>
    <property type="evidence" value="ECO:0007669"/>
    <property type="project" value="UniProtKB-KW"/>
</dbReference>
<feature type="domain" description="RING-type" evidence="7">
    <location>
        <begin position="271"/>
        <end position="473"/>
    </location>
</feature>
<keyword evidence="6" id="KW-0862">Zinc</keyword>
<evidence type="ECO:0000256" key="2">
    <source>
        <dbReference type="ARBA" id="ARBA00022723"/>
    </source>
</evidence>